<dbReference type="Pfam" id="PF05425">
    <property type="entry name" value="CopD"/>
    <property type="match status" value="1"/>
</dbReference>
<evidence type="ECO:0000256" key="4">
    <source>
        <dbReference type="ARBA" id="ARBA00022989"/>
    </source>
</evidence>
<dbReference type="PANTHER" id="PTHR34820">
    <property type="entry name" value="INNER MEMBRANE PROTEIN YEBZ"/>
    <property type="match status" value="1"/>
</dbReference>
<comment type="caution">
    <text evidence="8">The sequence shown here is derived from an EMBL/GenBank/DDBJ whole genome shotgun (WGS) entry which is preliminary data.</text>
</comment>
<gene>
    <name evidence="8" type="ORF">BJ969_000873</name>
</gene>
<evidence type="ECO:0000313" key="8">
    <source>
        <dbReference type="EMBL" id="MBB5067785.1"/>
    </source>
</evidence>
<feature type="transmembrane region" description="Helical" evidence="6">
    <location>
        <begin position="441"/>
        <end position="461"/>
    </location>
</feature>
<evidence type="ECO:0000256" key="2">
    <source>
        <dbReference type="ARBA" id="ARBA00022475"/>
    </source>
</evidence>
<evidence type="ECO:0000256" key="6">
    <source>
        <dbReference type="SAM" id="Phobius"/>
    </source>
</evidence>
<reference evidence="8 9" key="1">
    <citation type="submission" date="2020-08" db="EMBL/GenBank/DDBJ databases">
        <title>Sequencing the genomes of 1000 actinobacteria strains.</title>
        <authorList>
            <person name="Klenk H.-P."/>
        </authorList>
    </citation>
    <scope>NUCLEOTIDE SEQUENCE [LARGE SCALE GENOMIC DNA]</scope>
    <source>
        <strain evidence="8 9">DSM 45582</strain>
    </source>
</reference>
<feature type="transmembrane region" description="Helical" evidence="6">
    <location>
        <begin position="490"/>
        <end position="510"/>
    </location>
</feature>
<keyword evidence="4 6" id="KW-1133">Transmembrane helix</keyword>
<dbReference type="GO" id="GO:0006825">
    <property type="term" value="P:copper ion transport"/>
    <property type="evidence" value="ECO:0007669"/>
    <property type="project" value="InterPro"/>
</dbReference>
<feature type="transmembrane region" description="Helical" evidence="6">
    <location>
        <begin position="277"/>
        <end position="297"/>
    </location>
</feature>
<feature type="transmembrane region" description="Helical" evidence="6">
    <location>
        <begin position="152"/>
        <end position="171"/>
    </location>
</feature>
<dbReference type="PANTHER" id="PTHR34820:SF4">
    <property type="entry name" value="INNER MEMBRANE PROTEIN YEBZ"/>
    <property type="match status" value="1"/>
</dbReference>
<feature type="transmembrane region" description="Helical" evidence="6">
    <location>
        <begin position="243"/>
        <end position="265"/>
    </location>
</feature>
<comment type="subcellular location">
    <subcellularLocation>
        <location evidence="1">Cell membrane</location>
        <topology evidence="1">Multi-pass membrane protein</topology>
    </subcellularLocation>
</comment>
<organism evidence="8 9">
    <name type="scientific">Saccharopolyspora gloriosae</name>
    <dbReference type="NCBI Taxonomy" id="455344"/>
    <lineage>
        <taxon>Bacteria</taxon>
        <taxon>Bacillati</taxon>
        <taxon>Actinomycetota</taxon>
        <taxon>Actinomycetes</taxon>
        <taxon>Pseudonocardiales</taxon>
        <taxon>Pseudonocardiaceae</taxon>
        <taxon>Saccharopolyspora</taxon>
    </lineage>
</organism>
<dbReference type="EMBL" id="JACHIV010000001">
    <property type="protein sequence ID" value="MBB5067785.1"/>
    <property type="molecule type" value="Genomic_DNA"/>
</dbReference>
<feature type="transmembrane region" description="Helical" evidence="6">
    <location>
        <begin position="375"/>
        <end position="395"/>
    </location>
</feature>
<keyword evidence="3 6" id="KW-0812">Transmembrane</keyword>
<dbReference type="Proteomes" id="UP000580474">
    <property type="component" value="Unassembled WGS sequence"/>
</dbReference>
<dbReference type="InterPro" id="IPR019108">
    <property type="entry name" value="Caa3_assmbl_CtaG-rel"/>
</dbReference>
<evidence type="ECO:0000256" key="1">
    <source>
        <dbReference type="ARBA" id="ARBA00004651"/>
    </source>
</evidence>
<name>A0A840NCD5_9PSEU</name>
<dbReference type="RefSeq" id="WP_343071220.1">
    <property type="nucleotide sequence ID" value="NZ_JACHIV010000001.1"/>
</dbReference>
<feature type="transmembrane region" description="Helical" evidence="6">
    <location>
        <begin position="313"/>
        <end position="334"/>
    </location>
</feature>
<evidence type="ECO:0000256" key="5">
    <source>
        <dbReference type="ARBA" id="ARBA00023136"/>
    </source>
</evidence>
<feature type="transmembrane region" description="Helical" evidence="6">
    <location>
        <begin position="608"/>
        <end position="628"/>
    </location>
</feature>
<keyword evidence="2" id="KW-1003">Cell membrane</keyword>
<keyword evidence="5 6" id="KW-0472">Membrane</keyword>
<feature type="transmembrane region" description="Helical" evidence="6">
    <location>
        <begin position="555"/>
        <end position="577"/>
    </location>
</feature>
<accession>A0A840NCD5</accession>
<dbReference type="AlphaFoldDB" id="A0A840NCD5"/>
<feature type="transmembrane region" description="Helical" evidence="6">
    <location>
        <begin position="209"/>
        <end position="231"/>
    </location>
</feature>
<feature type="transmembrane region" description="Helical" evidence="6">
    <location>
        <begin position="58"/>
        <end position="83"/>
    </location>
</feature>
<evidence type="ECO:0000256" key="3">
    <source>
        <dbReference type="ARBA" id="ARBA00022692"/>
    </source>
</evidence>
<dbReference type="Pfam" id="PF09678">
    <property type="entry name" value="Caa3_CtaG"/>
    <property type="match status" value="1"/>
</dbReference>
<feature type="transmembrane region" description="Helical" evidence="6">
    <location>
        <begin position="407"/>
        <end position="429"/>
    </location>
</feature>
<keyword evidence="9" id="KW-1185">Reference proteome</keyword>
<evidence type="ECO:0000259" key="7">
    <source>
        <dbReference type="Pfam" id="PF05425"/>
    </source>
</evidence>
<feature type="transmembrane region" description="Helical" evidence="6">
    <location>
        <begin position="522"/>
        <end position="543"/>
    </location>
</feature>
<feature type="transmembrane region" description="Helical" evidence="6">
    <location>
        <begin position="17"/>
        <end position="38"/>
    </location>
</feature>
<dbReference type="InterPro" id="IPR032694">
    <property type="entry name" value="CopC/D"/>
</dbReference>
<dbReference type="InterPro" id="IPR008457">
    <property type="entry name" value="Cu-R_CopD_dom"/>
</dbReference>
<feature type="transmembrane region" description="Helical" evidence="6">
    <location>
        <begin position="104"/>
        <end position="123"/>
    </location>
</feature>
<dbReference type="GO" id="GO:0005886">
    <property type="term" value="C:plasma membrane"/>
    <property type="evidence" value="ECO:0007669"/>
    <property type="project" value="UniProtKB-SubCell"/>
</dbReference>
<protein>
    <submittedName>
        <fullName evidence="8">Putative copper resistance protein D</fullName>
    </submittedName>
</protein>
<sequence length="677" mass="71426">MASETVTPDPRTRSTTVGILVVTAGILAAVVAAALTAMSASDSYAAYGLPDPGTVTSLGLPVVRVLAEAGAVVCIGSLLLAAFGIPARRSGPLLADGYAAVRTAGWAAAVWCAGALLLVPFTAADATGRPIHEVLSAEVLFGLVDALEEAKAWLLTAGIALVLAVGCRVVLSWGWTVVLFAISLLGLFPVIATGHSASGGAHDIATNSLLFHLFSATLWVGGLVALLAHLARGGAHAGLVARRFSRIALVCWIVMAVSGVLNSFVRVPPDQLVTTTYGLLVLVKIVLLAVLGVIAYFQRERAVRRVEEGADTLLRLGAIEVLTMFATIGVAVALGRTPPPAELGAVPDRTELLIGYPLDGAPTALKLFFDGRFDLVYGTASLVLAGLYLYGVRVLRRRGDRWPVGRTAAWLLGCASILFATSSGMGRYAPAMFSVHMGQHMILSMLAPVLLVLAGPTSLALRALKPAGKGEPPGAREWLLAFLHSPLTRWLTNPFVALALFVGSFWALYFSGLFDAALPEHWAHLLMNAHFLLAGYVFYWPVIGIDPAPRPLPSLAKVGLVFASMPFHAFFGITLMMSKNVIGSDFYRGLSLPWAPDLLADQNLGGGLAWASGEVPLVVVMLALLIQWSRADDREARRYDRRAAADGDADLVAYNEMLRRLSGGDAAGSGSQSRSDG</sequence>
<feature type="transmembrane region" description="Helical" evidence="6">
    <location>
        <begin position="178"/>
        <end position="197"/>
    </location>
</feature>
<proteinExistence type="predicted"/>
<evidence type="ECO:0000313" key="9">
    <source>
        <dbReference type="Proteomes" id="UP000580474"/>
    </source>
</evidence>
<feature type="domain" description="Copper resistance protein D" evidence="7">
    <location>
        <begin position="240"/>
        <end position="334"/>
    </location>
</feature>